<organism evidence="1 2">
    <name type="scientific">Parathielavia appendiculata</name>
    <dbReference type="NCBI Taxonomy" id="2587402"/>
    <lineage>
        <taxon>Eukaryota</taxon>
        <taxon>Fungi</taxon>
        <taxon>Dikarya</taxon>
        <taxon>Ascomycota</taxon>
        <taxon>Pezizomycotina</taxon>
        <taxon>Sordariomycetes</taxon>
        <taxon>Sordariomycetidae</taxon>
        <taxon>Sordariales</taxon>
        <taxon>Chaetomiaceae</taxon>
        <taxon>Parathielavia</taxon>
    </lineage>
</organism>
<dbReference type="RefSeq" id="XP_062647854.1">
    <property type="nucleotide sequence ID" value="XM_062787084.1"/>
</dbReference>
<keyword evidence="2" id="KW-1185">Reference proteome</keyword>
<gene>
    <name evidence="1" type="ORF">N657DRAFT_376271</name>
</gene>
<name>A0AAN6U0F9_9PEZI</name>
<protein>
    <submittedName>
        <fullName evidence="1">Uncharacterized protein</fullName>
    </submittedName>
</protein>
<sequence length="201" mass="22560">MMMHPADAFGKQLLEISQAIMRRFLPKDEHSKYHAVCERFWGSVDEAVRQIRWSTEPSGALWTIRDFDTMSGTAGGSGGVTAKSRMSGARLVPQPQHMLRHHLHSSISIASTLNVPLENRPQAEQRTGRTMTLAMHTSSRWPTPTSNEPEIEKIAKEFINHLSDFSGSLNKIQWLVATNSQGIAQYHDAIWATKKHLTNSS</sequence>
<dbReference type="EMBL" id="MU853227">
    <property type="protein sequence ID" value="KAK4124083.1"/>
    <property type="molecule type" value="Genomic_DNA"/>
</dbReference>
<accession>A0AAN6U0F9</accession>
<dbReference type="GeneID" id="87823854"/>
<dbReference type="AlphaFoldDB" id="A0AAN6U0F9"/>
<comment type="caution">
    <text evidence="1">The sequence shown here is derived from an EMBL/GenBank/DDBJ whole genome shotgun (WGS) entry which is preliminary data.</text>
</comment>
<evidence type="ECO:0000313" key="1">
    <source>
        <dbReference type="EMBL" id="KAK4124083.1"/>
    </source>
</evidence>
<proteinExistence type="predicted"/>
<reference evidence="1" key="1">
    <citation type="journal article" date="2023" name="Mol. Phylogenet. Evol.">
        <title>Genome-scale phylogeny and comparative genomics of the fungal order Sordariales.</title>
        <authorList>
            <person name="Hensen N."/>
            <person name="Bonometti L."/>
            <person name="Westerberg I."/>
            <person name="Brannstrom I.O."/>
            <person name="Guillou S."/>
            <person name="Cros-Aarteil S."/>
            <person name="Calhoun S."/>
            <person name="Haridas S."/>
            <person name="Kuo A."/>
            <person name="Mondo S."/>
            <person name="Pangilinan J."/>
            <person name="Riley R."/>
            <person name="LaButti K."/>
            <person name="Andreopoulos B."/>
            <person name="Lipzen A."/>
            <person name="Chen C."/>
            <person name="Yan M."/>
            <person name="Daum C."/>
            <person name="Ng V."/>
            <person name="Clum A."/>
            <person name="Steindorff A."/>
            <person name="Ohm R.A."/>
            <person name="Martin F."/>
            <person name="Silar P."/>
            <person name="Natvig D.O."/>
            <person name="Lalanne C."/>
            <person name="Gautier V."/>
            <person name="Ament-Velasquez S.L."/>
            <person name="Kruys A."/>
            <person name="Hutchinson M.I."/>
            <person name="Powell A.J."/>
            <person name="Barry K."/>
            <person name="Miller A.N."/>
            <person name="Grigoriev I.V."/>
            <person name="Debuchy R."/>
            <person name="Gladieux P."/>
            <person name="Hiltunen Thoren M."/>
            <person name="Johannesson H."/>
        </authorList>
    </citation>
    <scope>NUCLEOTIDE SEQUENCE</scope>
    <source>
        <strain evidence="1">CBS 731.68</strain>
    </source>
</reference>
<dbReference type="Proteomes" id="UP001302602">
    <property type="component" value="Unassembled WGS sequence"/>
</dbReference>
<evidence type="ECO:0000313" key="2">
    <source>
        <dbReference type="Proteomes" id="UP001302602"/>
    </source>
</evidence>
<reference evidence="1" key="2">
    <citation type="submission" date="2023-05" db="EMBL/GenBank/DDBJ databases">
        <authorList>
            <consortium name="Lawrence Berkeley National Laboratory"/>
            <person name="Steindorff A."/>
            <person name="Hensen N."/>
            <person name="Bonometti L."/>
            <person name="Westerberg I."/>
            <person name="Brannstrom I.O."/>
            <person name="Guillou S."/>
            <person name="Cros-Aarteil S."/>
            <person name="Calhoun S."/>
            <person name="Haridas S."/>
            <person name="Kuo A."/>
            <person name="Mondo S."/>
            <person name="Pangilinan J."/>
            <person name="Riley R."/>
            <person name="Labutti K."/>
            <person name="Andreopoulos B."/>
            <person name="Lipzen A."/>
            <person name="Chen C."/>
            <person name="Yanf M."/>
            <person name="Daum C."/>
            <person name="Ng V."/>
            <person name="Clum A."/>
            <person name="Ohm R."/>
            <person name="Martin F."/>
            <person name="Silar P."/>
            <person name="Natvig D."/>
            <person name="Lalanne C."/>
            <person name="Gautier V."/>
            <person name="Ament-Velasquez S.L."/>
            <person name="Kruys A."/>
            <person name="Hutchinson M.I."/>
            <person name="Powell A.J."/>
            <person name="Barry K."/>
            <person name="Miller A.N."/>
            <person name="Grigoriev I.V."/>
            <person name="Debuchy R."/>
            <person name="Gladieux P."/>
            <person name="Thoren M.H."/>
            <person name="Johannesson H."/>
        </authorList>
    </citation>
    <scope>NUCLEOTIDE SEQUENCE</scope>
    <source>
        <strain evidence="1">CBS 731.68</strain>
    </source>
</reference>